<evidence type="ECO:0000313" key="3">
    <source>
        <dbReference type="Proteomes" id="UP000469558"/>
    </source>
</evidence>
<dbReference type="OrthoDB" id="6235964at2759"/>
<feature type="compositionally biased region" description="Low complexity" evidence="1">
    <location>
        <begin position="108"/>
        <end position="118"/>
    </location>
</feature>
<dbReference type="SUPFAM" id="SSF54236">
    <property type="entry name" value="Ubiquitin-like"/>
    <property type="match status" value="1"/>
</dbReference>
<accession>A0A8T9BR52</accession>
<dbReference type="EMBL" id="QGMK01002849">
    <property type="protein sequence ID" value="TVY55653.1"/>
    <property type="molecule type" value="Genomic_DNA"/>
</dbReference>
<dbReference type="InterPro" id="IPR029071">
    <property type="entry name" value="Ubiquitin-like_domsf"/>
</dbReference>
<organism evidence="2 3">
    <name type="scientific">Lachnellula suecica</name>
    <dbReference type="NCBI Taxonomy" id="602035"/>
    <lineage>
        <taxon>Eukaryota</taxon>
        <taxon>Fungi</taxon>
        <taxon>Dikarya</taxon>
        <taxon>Ascomycota</taxon>
        <taxon>Pezizomycotina</taxon>
        <taxon>Leotiomycetes</taxon>
        <taxon>Helotiales</taxon>
        <taxon>Lachnaceae</taxon>
        <taxon>Lachnellula</taxon>
    </lineage>
</organism>
<dbReference type="AlphaFoldDB" id="A0A8T9BR52"/>
<proteinExistence type="predicted"/>
<name>A0A8T9BR52_9HELO</name>
<keyword evidence="3" id="KW-1185">Reference proteome</keyword>
<dbReference type="InterPro" id="IPR011993">
    <property type="entry name" value="PH-like_dom_sf"/>
</dbReference>
<reference evidence="2 3" key="1">
    <citation type="submission" date="2018-05" db="EMBL/GenBank/DDBJ databases">
        <title>Genome sequencing and assembly of the regulated plant pathogen Lachnellula willkommii and related sister species for the development of diagnostic species identification markers.</title>
        <authorList>
            <person name="Giroux E."/>
            <person name="Bilodeau G."/>
        </authorList>
    </citation>
    <scope>NUCLEOTIDE SEQUENCE [LARGE SCALE GENOMIC DNA]</scope>
    <source>
        <strain evidence="2 3">CBS 268.59</strain>
    </source>
</reference>
<feature type="compositionally biased region" description="Polar residues" evidence="1">
    <location>
        <begin position="223"/>
        <end position="242"/>
    </location>
</feature>
<dbReference type="PANTHER" id="PTHR38700">
    <property type="entry name" value="YALI0E22418P"/>
    <property type="match status" value="1"/>
</dbReference>
<dbReference type="SUPFAM" id="SSF50729">
    <property type="entry name" value="PH domain-like"/>
    <property type="match status" value="1"/>
</dbReference>
<dbReference type="PANTHER" id="PTHR38700:SF1">
    <property type="entry name" value="PH DOMAIN-CONTAINING PROTEIN"/>
    <property type="match status" value="1"/>
</dbReference>
<feature type="region of interest" description="Disordered" evidence="1">
    <location>
        <begin position="214"/>
        <end position="265"/>
    </location>
</feature>
<feature type="compositionally biased region" description="Basic and acidic residues" evidence="1">
    <location>
        <begin position="120"/>
        <end position="169"/>
    </location>
</feature>
<gene>
    <name evidence="2" type="ORF">LSUE1_G009529</name>
</gene>
<dbReference type="Proteomes" id="UP000469558">
    <property type="component" value="Unassembled WGS sequence"/>
</dbReference>
<dbReference type="Gene3D" id="2.30.29.30">
    <property type="entry name" value="Pleckstrin-homology domain (PH domain)/Phosphotyrosine-binding domain (PTB)"/>
    <property type="match status" value="1"/>
</dbReference>
<evidence type="ECO:0008006" key="4">
    <source>
        <dbReference type="Google" id="ProtNLM"/>
    </source>
</evidence>
<feature type="compositionally biased region" description="Pro residues" evidence="1">
    <location>
        <begin position="29"/>
        <end position="40"/>
    </location>
</feature>
<sequence length="525" mass="59369">MSEDRDATATPPKYSRYRSVRQQAQSAKPEPPPPPAPPIPDQQQQQQDGFSRTKSMSRYRRSRVVGKNELAEYSMPPPVPSVPIPSRTQTSAAQPPAIRNPTRRVTEPAPSAYAAPPAGREARPKETERERLRRKAQEYRDREEAQRKLEEQEARQLAEEEAERERLKEEEAARILAEQKRKDLERLQAELDAAPIPPKILSPSKEKFGFFSRKRAATKSAPPRTSESGSRSGTNSTSMSRTRSIEPSRGIVEGGGGIVPQTDAPMSAVNAGERRVLIRCKQSSINLPITPETTPVDIIFSAANIMTQNITPSTAVLLESYTQLGLERRVRRYEHIRDIMNSWDRDTQNALLLQNSDSPNHDYDLETSAAPKEAPPDVTVYMYHSQRPGKWNKRHITLLSSGQIYIAKKPNLSISDKDASPICHLSDFDIYSSTPQYTRKTLKPPKKYCHAIKSQQKTTMFLSTENFVHYFSTDDSTLSHKWYAAVQRWRSWYLVNRMDQGAKKAKAKTKPTANHALKLSVDENP</sequence>
<comment type="caution">
    <text evidence="2">The sequence shown here is derived from an EMBL/GenBank/DDBJ whole genome shotgun (WGS) entry which is preliminary data.</text>
</comment>
<protein>
    <recommendedName>
        <fullName evidence="4">PH domain-containing protein</fullName>
    </recommendedName>
</protein>
<feature type="compositionally biased region" description="Basic residues" evidence="1">
    <location>
        <begin position="55"/>
        <end position="64"/>
    </location>
</feature>
<evidence type="ECO:0000313" key="2">
    <source>
        <dbReference type="EMBL" id="TVY55653.1"/>
    </source>
</evidence>
<feature type="region of interest" description="Disordered" evidence="1">
    <location>
        <begin position="504"/>
        <end position="525"/>
    </location>
</feature>
<feature type="region of interest" description="Disordered" evidence="1">
    <location>
        <begin position="1"/>
        <end position="169"/>
    </location>
</feature>
<evidence type="ECO:0000256" key="1">
    <source>
        <dbReference type="SAM" id="MobiDB-lite"/>
    </source>
</evidence>